<protein>
    <submittedName>
        <fullName evidence="1">BnaC06g14950D protein</fullName>
    </submittedName>
</protein>
<dbReference type="Gramene" id="CDY07569">
    <property type="protein sequence ID" value="CDY07569"/>
    <property type="gene ID" value="GSBRNA2T00124643001"/>
</dbReference>
<keyword evidence="2" id="KW-1185">Reference proteome</keyword>
<name>A0A078F3L2_BRANA</name>
<dbReference type="Proteomes" id="UP000028999">
    <property type="component" value="Unassembled WGS sequence"/>
</dbReference>
<sequence length="45" mass="5526">MRTFPCENIFRFVISVMRLNRCMKTWKVTSVNFYKPHSRRTATRD</sequence>
<evidence type="ECO:0000313" key="2">
    <source>
        <dbReference type="Proteomes" id="UP000028999"/>
    </source>
</evidence>
<dbReference type="PaxDb" id="3708-A0A078F3L2"/>
<proteinExistence type="predicted"/>
<gene>
    <name evidence="1" type="primary">BnaC06g14950D</name>
    <name evidence="1" type="ORF">GSBRNA2T00124643001</name>
</gene>
<dbReference type="EMBL" id="LK031979">
    <property type="protein sequence ID" value="CDY07569.1"/>
    <property type="molecule type" value="Genomic_DNA"/>
</dbReference>
<evidence type="ECO:0000313" key="1">
    <source>
        <dbReference type="EMBL" id="CDY07569.1"/>
    </source>
</evidence>
<accession>A0A078F3L2</accession>
<reference evidence="1 2" key="1">
    <citation type="journal article" date="2014" name="Science">
        <title>Plant genetics. Early allopolyploid evolution in the post-Neolithic Brassica napus oilseed genome.</title>
        <authorList>
            <person name="Chalhoub B."/>
            <person name="Denoeud F."/>
            <person name="Liu S."/>
            <person name="Parkin I.A."/>
            <person name="Tang H."/>
            <person name="Wang X."/>
            <person name="Chiquet J."/>
            <person name="Belcram H."/>
            <person name="Tong C."/>
            <person name="Samans B."/>
            <person name="Correa M."/>
            <person name="Da Silva C."/>
            <person name="Just J."/>
            <person name="Falentin C."/>
            <person name="Koh C.S."/>
            <person name="Le Clainche I."/>
            <person name="Bernard M."/>
            <person name="Bento P."/>
            <person name="Noel B."/>
            <person name="Labadie K."/>
            <person name="Alberti A."/>
            <person name="Charles M."/>
            <person name="Arnaud D."/>
            <person name="Guo H."/>
            <person name="Daviaud C."/>
            <person name="Alamery S."/>
            <person name="Jabbari K."/>
            <person name="Zhao M."/>
            <person name="Edger P.P."/>
            <person name="Chelaifa H."/>
            <person name="Tack D."/>
            <person name="Lassalle G."/>
            <person name="Mestiri I."/>
            <person name="Schnel N."/>
            <person name="Le Paslier M.C."/>
            <person name="Fan G."/>
            <person name="Renault V."/>
            <person name="Bayer P.E."/>
            <person name="Golicz A.A."/>
            <person name="Manoli S."/>
            <person name="Lee T.H."/>
            <person name="Thi V.H."/>
            <person name="Chalabi S."/>
            <person name="Hu Q."/>
            <person name="Fan C."/>
            <person name="Tollenaere R."/>
            <person name="Lu Y."/>
            <person name="Battail C."/>
            <person name="Shen J."/>
            <person name="Sidebottom C.H."/>
            <person name="Wang X."/>
            <person name="Canaguier A."/>
            <person name="Chauveau A."/>
            <person name="Berard A."/>
            <person name="Deniot G."/>
            <person name="Guan M."/>
            <person name="Liu Z."/>
            <person name="Sun F."/>
            <person name="Lim Y.P."/>
            <person name="Lyons E."/>
            <person name="Town C.D."/>
            <person name="Bancroft I."/>
            <person name="Wang X."/>
            <person name="Meng J."/>
            <person name="Ma J."/>
            <person name="Pires J.C."/>
            <person name="King G.J."/>
            <person name="Brunel D."/>
            <person name="Delourme R."/>
            <person name="Renard M."/>
            <person name="Aury J.M."/>
            <person name="Adams K.L."/>
            <person name="Batley J."/>
            <person name="Snowdon R.J."/>
            <person name="Tost J."/>
            <person name="Edwards D."/>
            <person name="Zhou Y."/>
            <person name="Hua W."/>
            <person name="Sharpe A.G."/>
            <person name="Paterson A.H."/>
            <person name="Guan C."/>
            <person name="Wincker P."/>
        </authorList>
    </citation>
    <scope>NUCLEOTIDE SEQUENCE [LARGE SCALE GENOMIC DNA]</scope>
    <source>
        <strain evidence="2">cv. Darmor-bzh</strain>
    </source>
</reference>
<organism evidence="1 2">
    <name type="scientific">Brassica napus</name>
    <name type="common">Rape</name>
    <dbReference type="NCBI Taxonomy" id="3708"/>
    <lineage>
        <taxon>Eukaryota</taxon>
        <taxon>Viridiplantae</taxon>
        <taxon>Streptophyta</taxon>
        <taxon>Embryophyta</taxon>
        <taxon>Tracheophyta</taxon>
        <taxon>Spermatophyta</taxon>
        <taxon>Magnoliopsida</taxon>
        <taxon>eudicotyledons</taxon>
        <taxon>Gunneridae</taxon>
        <taxon>Pentapetalae</taxon>
        <taxon>rosids</taxon>
        <taxon>malvids</taxon>
        <taxon>Brassicales</taxon>
        <taxon>Brassicaceae</taxon>
        <taxon>Brassiceae</taxon>
        <taxon>Brassica</taxon>
    </lineage>
</organism>
<dbReference type="AlphaFoldDB" id="A0A078F3L2"/>